<feature type="region of interest" description="Disordered" evidence="1">
    <location>
        <begin position="217"/>
        <end position="242"/>
    </location>
</feature>
<dbReference type="EMBL" id="JAIZAY010000015">
    <property type="protein sequence ID" value="KAJ8027876.1"/>
    <property type="molecule type" value="Genomic_DNA"/>
</dbReference>
<feature type="compositionally biased region" description="Basic and acidic residues" evidence="1">
    <location>
        <begin position="219"/>
        <end position="230"/>
    </location>
</feature>
<feature type="compositionally biased region" description="Basic and acidic residues" evidence="1">
    <location>
        <begin position="308"/>
        <end position="322"/>
    </location>
</feature>
<proteinExistence type="predicted"/>
<feature type="compositionally biased region" description="Polar residues" evidence="1">
    <location>
        <begin position="231"/>
        <end position="242"/>
    </location>
</feature>
<keyword evidence="3" id="KW-1185">Reference proteome</keyword>
<feature type="compositionally biased region" description="Polar residues" evidence="1">
    <location>
        <begin position="144"/>
        <end position="160"/>
    </location>
</feature>
<feature type="region of interest" description="Disordered" evidence="1">
    <location>
        <begin position="81"/>
        <end position="174"/>
    </location>
</feature>
<feature type="compositionally biased region" description="Polar residues" evidence="1">
    <location>
        <begin position="297"/>
        <end position="306"/>
    </location>
</feature>
<feature type="compositionally biased region" description="Low complexity" evidence="1">
    <location>
        <begin position="569"/>
        <end position="584"/>
    </location>
</feature>
<sequence>MGKSKMWTGMTAVQMPSTIPLPQKPSVMGDYMHLPSGDINGRNMHYIIRHESSLRRYDHHQEQSHPQEQREKDALHQRHLENKSKKKFNNNKQNPSETIGVSQVKVKSEMACGAADPNRNNTTKTNERKRAFDESSGPDVFGQDSETNSQTSYAKTTTTHASDEHPSKKQRTEISLKIVSNSDNHVKVTTTIESGSDAKSVRDEKNISGQSFVSNVVDIRQESREPESGKDQLQNGDYSSSDLGNFLENVDKRELIKLIEQGDIDNLVKEYGGNVQDIEQMLTEIIAESQEELQECSAPNSNLSNQEKVGETKEEGTKKGVEEQANTLKTEQKPASLDSRSEPPPNMNVSDAFPIQPLPSIRELKKPASSGSMPSVSILNQPMKIEENNHTVPSRMYPHSNNATSMPRVPAIPPAMSGLVPASSVRPRTNHVLRNAVPPPNNTVHNTINQASSNIYPNSHFSSTPQSPQMPHMNTLNNPFSNPQSSTTNLAQILKGPQARNSCLPSLSNAFQQCSGNNIPGRSNNVPVHNGSFLPNTKTVGGYVTAANGTRIPTEHYKKILLHKQRLHQQQQQQLQQQQQQQQQALGQHMRGPPPPYAKIQQPNATMSYPSMPARTVTGGMNRSLPTGMQGMPGGLHQGNMSTPVHLGTQQAMQQPQQQPMGTQLNVQHARLGNTSRIANMRQVIAQSRLQNLTMQRQRIGIRAPGMAGQDQMMPQQQQQQQQQQMPMHTMRRNAVTMLPGNRVGNVQQLTSTHGSHPHMNANDMWQGSMNTNLPSVNNLTMQPQGIGQQPQGMGQQRNSNMSQFAAPNGSMQTVVNVQTSQNTSQNINIQASVQTHTVLHQPQTQPAFNTALNNQRLLQQQRLQQQQQSGLVRPGMTINQVPPMGIAAGQGMTNQGMIGSVQQQIGTNLHSSTPLQSSSQMDLDLLDNIIRKDT</sequence>
<feature type="region of interest" description="Disordered" evidence="1">
    <location>
        <begin position="292"/>
        <end position="347"/>
    </location>
</feature>
<feature type="region of interest" description="Disordered" evidence="1">
    <location>
        <begin position="565"/>
        <end position="606"/>
    </location>
</feature>
<comment type="caution">
    <text evidence="2">The sequence shown here is derived from an EMBL/GenBank/DDBJ whole genome shotgun (WGS) entry which is preliminary data.</text>
</comment>
<organism evidence="2 3">
    <name type="scientific">Holothuria leucospilota</name>
    <name type="common">Black long sea cucumber</name>
    <name type="synonym">Mertensiothuria leucospilota</name>
    <dbReference type="NCBI Taxonomy" id="206669"/>
    <lineage>
        <taxon>Eukaryota</taxon>
        <taxon>Metazoa</taxon>
        <taxon>Echinodermata</taxon>
        <taxon>Eleutherozoa</taxon>
        <taxon>Echinozoa</taxon>
        <taxon>Holothuroidea</taxon>
        <taxon>Aspidochirotacea</taxon>
        <taxon>Aspidochirotida</taxon>
        <taxon>Holothuriidae</taxon>
        <taxon>Holothuria</taxon>
    </lineage>
</organism>
<dbReference type="AlphaFoldDB" id="A0A9Q1BJT6"/>
<protein>
    <submittedName>
        <fullName evidence="2">Uncharacterized protein</fullName>
    </submittedName>
</protein>
<reference evidence="2" key="1">
    <citation type="submission" date="2021-10" db="EMBL/GenBank/DDBJ databases">
        <title>Tropical sea cucumber genome reveals ecological adaptation and Cuvierian tubules defense mechanism.</title>
        <authorList>
            <person name="Chen T."/>
        </authorList>
    </citation>
    <scope>NUCLEOTIDE SEQUENCE</scope>
    <source>
        <strain evidence="2">Nanhai2018</strain>
        <tissue evidence="2">Muscle</tissue>
    </source>
</reference>
<accession>A0A9Q1BJT6</accession>
<evidence type="ECO:0000313" key="2">
    <source>
        <dbReference type="EMBL" id="KAJ8027876.1"/>
    </source>
</evidence>
<dbReference type="OrthoDB" id="10581725at2759"/>
<evidence type="ECO:0000256" key="1">
    <source>
        <dbReference type="SAM" id="MobiDB-lite"/>
    </source>
</evidence>
<dbReference type="Proteomes" id="UP001152320">
    <property type="component" value="Chromosome 15"/>
</dbReference>
<evidence type="ECO:0000313" key="3">
    <source>
        <dbReference type="Proteomes" id="UP001152320"/>
    </source>
</evidence>
<name>A0A9Q1BJT6_HOLLE</name>
<gene>
    <name evidence="2" type="ORF">HOLleu_29953</name>
</gene>
<feature type="compositionally biased region" description="Basic and acidic residues" evidence="1">
    <location>
        <begin position="161"/>
        <end position="174"/>
    </location>
</feature>